<evidence type="ECO:0000313" key="2">
    <source>
        <dbReference type="Proteomes" id="UP000198287"/>
    </source>
</evidence>
<keyword evidence="2" id="KW-1185">Reference proteome</keyword>
<reference evidence="1 2" key="1">
    <citation type="submission" date="2015-12" db="EMBL/GenBank/DDBJ databases">
        <title>The genome of Folsomia candida.</title>
        <authorList>
            <person name="Faddeeva A."/>
            <person name="Derks M.F."/>
            <person name="Anvar Y."/>
            <person name="Smit S."/>
            <person name="Van Straalen N."/>
            <person name="Roelofs D."/>
        </authorList>
    </citation>
    <scope>NUCLEOTIDE SEQUENCE [LARGE SCALE GENOMIC DNA]</scope>
    <source>
        <strain evidence="1 2">VU population</strain>
        <tissue evidence="1">Whole body</tissue>
    </source>
</reference>
<dbReference type="Proteomes" id="UP000198287">
    <property type="component" value="Unassembled WGS sequence"/>
</dbReference>
<dbReference type="AlphaFoldDB" id="A0A226D8G2"/>
<protein>
    <submittedName>
        <fullName evidence="1">Uncharacterized protein</fullName>
    </submittedName>
</protein>
<sequence length="226" mass="26089">MEMCKGVKGFSLLQYVPHFDNLNGFPPDPMHSIYLCAPKQSTLMWFGDTCIDKDVLPFILTEEKQKELDDFLESIVPPHFISRCRAISPNSKSRRGRAHWKYKAHEWQMFLLYYSGVGLKGILSDEFYENWLFLVRGVSLLSYDDLTEERTALAEINLLQFCKGVGTLYPTQASSYNVHLLQHFPLLARRFGSLYQFSMAGFESFNFEIKSAVKGSQFPASQIIKW</sequence>
<dbReference type="OMA" id="REYLLHW"/>
<comment type="caution">
    <text evidence="1">The sequence shown here is derived from an EMBL/GenBank/DDBJ whole genome shotgun (WGS) entry which is preliminary data.</text>
</comment>
<dbReference type="STRING" id="158441.A0A226D8G2"/>
<gene>
    <name evidence="1" type="ORF">Fcan01_24104</name>
</gene>
<proteinExistence type="predicted"/>
<dbReference type="PANTHER" id="PTHR46579:SF1">
    <property type="entry name" value="F5_8 TYPE C DOMAIN-CONTAINING PROTEIN"/>
    <property type="match status" value="1"/>
</dbReference>
<evidence type="ECO:0000313" key="1">
    <source>
        <dbReference type="EMBL" id="OXA41168.1"/>
    </source>
</evidence>
<dbReference type="PANTHER" id="PTHR46579">
    <property type="entry name" value="F5/8 TYPE C DOMAIN-CONTAINING PROTEIN-RELATED"/>
    <property type="match status" value="1"/>
</dbReference>
<dbReference type="EMBL" id="LNIX01000030">
    <property type="protein sequence ID" value="OXA41168.1"/>
    <property type="molecule type" value="Genomic_DNA"/>
</dbReference>
<organism evidence="1 2">
    <name type="scientific">Folsomia candida</name>
    <name type="common">Springtail</name>
    <dbReference type="NCBI Taxonomy" id="158441"/>
    <lineage>
        <taxon>Eukaryota</taxon>
        <taxon>Metazoa</taxon>
        <taxon>Ecdysozoa</taxon>
        <taxon>Arthropoda</taxon>
        <taxon>Hexapoda</taxon>
        <taxon>Collembola</taxon>
        <taxon>Entomobryomorpha</taxon>
        <taxon>Isotomoidea</taxon>
        <taxon>Isotomidae</taxon>
        <taxon>Proisotominae</taxon>
        <taxon>Folsomia</taxon>
    </lineage>
</organism>
<name>A0A226D8G2_FOLCA</name>
<accession>A0A226D8G2</accession>